<evidence type="ECO:0000256" key="3">
    <source>
        <dbReference type="PROSITE-ProRule" id="PRU10038"/>
    </source>
</evidence>
<evidence type="ECO:0000313" key="6">
    <source>
        <dbReference type="Proteomes" id="UP000319663"/>
    </source>
</evidence>
<dbReference type="PANTHER" id="PTHR48081">
    <property type="entry name" value="AB HYDROLASE SUPERFAMILY PROTEIN C4A8.06C"/>
    <property type="match status" value="1"/>
</dbReference>
<dbReference type="InterPro" id="IPR050300">
    <property type="entry name" value="GDXG_lipolytic_enzyme"/>
</dbReference>
<name>A0A507R2Y6_MONPU</name>
<accession>A0A507R2Y6</accession>
<dbReference type="SUPFAM" id="SSF53474">
    <property type="entry name" value="alpha/beta-Hydrolases"/>
    <property type="match status" value="1"/>
</dbReference>
<proteinExistence type="inferred from homology"/>
<comment type="caution">
    <text evidence="5">The sequence shown here is derived from an EMBL/GenBank/DDBJ whole genome shotgun (WGS) entry which is preliminary data.</text>
</comment>
<feature type="domain" description="Alpha/beta hydrolase fold-3" evidence="4">
    <location>
        <begin position="104"/>
        <end position="323"/>
    </location>
</feature>
<evidence type="ECO:0000256" key="2">
    <source>
        <dbReference type="ARBA" id="ARBA00022801"/>
    </source>
</evidence>
<sequence>MVTRYWLLPIVLVRVCLDTFVASLTGLLNRPKWLAYKRYVIYSLVRSIRRHDTKRLLGTGSVTTIGAYETVLRRHKLVPDIVPLDCGGNILWLNRPEENNGKVMLYLHGGGYTLPAYAGHVEILVDQVKRSQSRGQKLSVAMLEYALAPTGQYPVQLRQAAAALDYLLKTLNAAPSNIILAGDSAGGNLCLSLLSHISHPHPDLSIPRVDLKGEKLRGTLLISPWVTFDTSAPSIFSNRETDYLLPESLQRASKAFLGDAKEDTYNTPLGASVEWWEDLHIQDLGIIVSDSELFFDDIMAFSEKIKAHNPHTQVLVAPGEAHVQSVFDKEMKSGEPTRSLEYIANWVDERLA</sequence>
<organism evidence="5 6">
    <name type="scientific">Monascus purpureus</name>
    <name type="common">Red mold</name>
    <name type="synonym">Monascus anka</name>
    <dbReference type="NCBI Taxonomy" id="5098"/>
    <lineage>
        <taxon>Eukaryota</taxon>
        <taxon>Fungi</taxon>
        <taxon>Dikarya</taxon>
        <taxon>Ascomycota</taxon>
        <taxon>Pezizomycotina</taxon>
        <taxon>Eurotiomycetes</taxon>
        <taxon>Eurotiomycetidae</taxon>
        <taxon>Eurotiales</taxon>
        <taxon>Aspergillaceae</taxon>
        <taxon>Monascus</taxon>
    </lineage>
</organism>
<gene>
    <name evidence="5" type="ORF">MPDQ_003689</name>
</gene>
<dbReference type="STRING" id="5098.A0A507R2Y6"/>
<evidence type="ECO:0000313" key="5">
    <source>
        <dbReference type="EMBL" id="TQB75143.1"/>
    </source>
</evidence>
<feature type="active site" evidence="3">
    <location>
        <position position="184"/>
    </location>
</feature>
<dbReference type="Pfam" id="PF07859">
    <property type="entry name" value="Abhydrolase_3"/>
    <property type="match status" value="1"/>
</dbReference>
<dbReference type="Proteomes" id="UP000319663">
    <property type="component" value="Unassembled WGS sequence"/>
</dbReference>
<keyword evidence="2" id="KW-0378">Hydrolase</keyword>
<dbReference type="GO" id="GO:0016787">
    <property type="term" value="F:hydrolase activity"/>
    <property type="evidence" value="ECO:0007669"/>
    <property type="project" value="UniProtKB-KW"/>
</dbReference>
<comment type="similarity">
    <text evidence="1">Belongs to the 'GDXG' lipolytic enzyme family.</text>
</comment>
<dbReference type="Gene3D" id="3.40.50.1820">
    <property type="entry name" value="alpha/beta hydrolase"/>
    <property type="match status" value="1"/>
</dbReference>
<reference evidence="5 6" key="1">
    <citation type="submission" date="2019-06" db="EMBL/GenBank/DDBJ databases">
        <title>Wine fermentation using esterase from Monascus purpureus.</title>
        <authorList>
            <person name="Geng C."/>
            <person name="Zhang Y."/>
        </authorList>
    </citation>
    <scope>NUCLEOTIDE SEQUENCE [LARGE SCALE GENOMIC DNA]</scope>
    <source>
        <strain evidence="5">HQ1</strain>
    </source>
</reference>
<dbReference type="EMBL" id="VIFY01000023">
    <property type="protein sequence ID" value="TQB75143.1"/>
    <property type="molecule type" value="Genomic_DNA"/>
</dbReference>
<dbReference type="InterPro" id="IPR013094">
    <property type="entry name" value="AB_hydrolase_3"/>
</dbReference>
<dbReference type="PANTHER" id="PTHR48081:SF31">
    <property type="entry name" value="STERYL ACETYL HYDROLASE MUG81-RELATED"/>
    <property type="match status" value="1"/>
</dbReference>
<dbReference type="InterPro" id="IPR033140">
    <property type="entry name" value="Lipase_GDXG_put_SER_AS"/>
</dbReference>
<evidence type="ECO:0000256" key="1">
    <source>
        <dbReference type="ARBA" id="ARBA00010515"/>
    </source>
</evidence>
<dbReference type="AlphaFoldDB" id="A0A507R2Y6"/>
<dbReference type="OrthoDB" id="2152029at2759"/>
<dbReference type="InterPro" id="IPR029058">
    <property type="entry name" value="AB_hydrolase_fold"/>
</dbReference>
<evidence type="ECO:0000259" key="4">
    <source>
        <dbReference type="Pfam" id="PF07859"/>
    </source>
</evidence>
<protein>
    <recommendedName>
        <fullName evidence="4">Alpha/beta hydrolase fold-3 domain-containing protein</fullName>
    </recommendedName>
</protein>
<dbReference type="PROSITE" id="PS01174">
    <property type="entry name" value="LIPASE_GDXG_SER"/>
    <property type="match status" value="1"/>
</dbReference>
<keyword evidence="6" id="KW-1185">Reference proteome</keyword>